<comment type="caution">
    <text evidence="2">The sequence shown here is derived from an EMBL/GenBank/DDBJ whole genome shotgun (WGS) entry which is preliminary data.</text>
</comment>
<keyword evidence="3" id="KW-1185">Reference proteome</keyword>
<dbReference type="GO" id="GO:0005886">
    <property type="term" value="C:plasma membrane"/>
    <property type="evidence" value="ECO:0007669"/>
    <property type="project" value="TreeGrafter"/>
</dbReference>
<evidence type="ECO:0008006" key="4">
    <source>
        <dbReference type="Google" id="ProtNLM"/>
    </source>
</evidence>
<name>A0A430A7I9_9ENTE</name>
<keyword evidence="1" id="KW-0812">Transmembrane</keyword>
<keyword evidence="1" id="KW-0472">Membrane</keyword>
<dbReference type="Pfam" id="PF05656">
    <property type="entry name" value="DUF805"/>
    <property type="match status" value="1"/>
</dbReference>
<protein>
    <recommendedName>
        <fullName evidence="4">DUF805 domain-containing protein</fullName>
    </recommendedName>
</protein>
<feature type="transmembrane region" description="Helical" evidence="1">
    <location>
        <begin position="54"/>
        <end position="75"/>
    </location>
</feature>
<evidence type="ECO:0000313" key="3">
    <source>
        <dbReference type="Proteomes" id="UP000287101"/>
    </source>
</evidence>
<evidence type="ECO:0000313" key="2">
    <source>
        <dbReference type="EMBL" id="RSU03076.1"/>
    </source>
</evidence>
<dbReference type="AlphaFoldDB" id="A0A430A7I9"/>
<dbReference type="EMBL" id="NGJY01000002">
    <property type="protein sequence ID" value="RSU03076.1"/>
    <property type="molecule type" value="Genomic_DNA"/>
</dbReference>
<accession>A0A430A7I9</accession>
<dbReference type="PANTHER" id="PTHR34980:SF2">
    <property type="entry name" value="INNER MEMBRANE PROTEIN YHAH-RELATED"/>
    <property type="match status" value="1"/>
</dbReference>
<sequence length="120" mass="13832">MLDFWTRGFTIKGIETRRNFWTNYLVWLALPSFILGMLQPSIEQNGLSSPIVNIIYIALSIYVLAALIPSITITVRRFHDINKTGWLFLIHFIPFIGTLIVLIMMGFPSNPNSKYKKNNL</sequence>
<dbReference type="InterPro" id="IPR008523">
    <property type="entry name" value="DUF805"/>
</dbReference>
<dbReference type="Proteomes" id="UP000287101">
    <property type="component" value="Unassembled WGS sequence"/>
</dbReference>
<dbReference type="OrthoDB" id="2285053at2"/>
<evidence type="ECO:0000256" key="1">
    <source>
        <dbReference type="SAM" id="Phobius"/>
    </source>
</evidence>
<dbReference type="PANTHER" id="PTHR34980">
    <property type="entry name" value="INNER MEMBRANE PROTEIN-RELATED-RELATED"/>
    <property type="match status" value="1"/>
</dbReference>
<reference evidence="2 3" key="1">
    <citation type="submission" date="2017-05" db="EMBL/GenBank/DDBJ databases">
        <title>Vagococcus spp. assemblies.</title>
        <authorList>
            <person name="Gulvik C.A."/>
        </authorList>
    </citation>
    <scope>NUCLEOTIDE SEQUENCE [LARGE SCALE GENOMIC DNA]</scope>
    <source>
        <strain evidence="2 3">CCUG 41755</strain>
    </source>
</reference>
<keyword evidence="1" id="KW-1133">Transmembrane helix</keyword>
<proteinExistence type="predicted"/>
<dbReference type="RefSeq" id="WP_126831289.1">
    <property type="nucleotide sequence ID" value="NZ_CBCRYB010000004.1"/>
</dbReference>
<feature type="transmembrane region" description="Helical" evidence="1">
    <location>
        <begin position="21"/>
        <end position="42"/>
    </location>
</feature>
<gene>
    <name evidence="2" type="ORF">CBF31_04995</name>
</gene>
<organism evidence="2 3">
    <name type="scientific">Vagococcus fessus</name>
    <dbReference type="NCBI Taxonomy" id="120370"/>
    <lineage>
        <taxon>Bacteria</taxon>
        <taxon>Bacillati</taxon>
        <taxon>Bacillota</taxon>
        <taxon>Bacilli</taxon>
        <taxon>Lactobacillales</taxon>
        <taxon>Enterococcaceae</taxon>
        <taxon>Vagococcus</taxon>
    </lineage>
</organism>
<feature type="transmembrane region" description="Helical" evidence="1">
    <location>
        <begin position="87"/>
        <end position="107"/>
    </location>
</feature>